<evidence type="ECO:0000313" key="2">
    <source>
        <dbReference type="Proteomes" id="UP000664601"/>
    </source>
</evidence>
<dbReference type="InterPro" id="IPR023378">
    <property type="entry name" value="YheA/YmcA-like_dom_sf"/>
</dbReference>
<protein>
    <submittedName>
        <fullName evidence="1">YlbF family regulator</fullName>
    </submittedName>
</protein>
<evidence type="ECO:0000313" key="1">
    <source>
        <dbReference type="EMBL" id="MBO1307029.1"/>
    </source>
</evidence>
<keyword evidence="2" id="KW-1185">Reference proteome</keyword>
<dbReference type="Pfam" id="PF06133">
    <property type="entry name" value="Com_YlbF"/>
    <property type="match status" value="1"/>
</dbReference>
<dbReference type="RefSeq" id="WP_207673943.1">
    <property type="nucleotide sequence ID" value="NZ_JAFREM010000018.1"/>
</dbReference>
<dbReference type="Proteomes" id="UP000664601">
    <property type="component" value="Unassembled WGS sequence"/>
</dbReference>
<dbReference type="Gene3D" id="1.20.1500.10">
    <property type="entry name" value="YheA/YmcA-like"/>
    <property type="match status" value="1"/>
</dbReference>
<proteinExistence type="predicted"/>
<dbReference type="InterPro" id="IPR010368">
    <property type="entry name" value="Com_YlbF"/>
</dbReference>
<organism evidence="1 2">
    <name type="scientific">Candidatus Enterococcus moelleringii</name>
    <dbReference type="NCBI Taxonomy" id="2815325"/>
    <lineage>
        <taxon>Bacteria</taxon>
        <taxon>Bacillati</taxon>
        <taxon>Bacillota</taxon>
        <taxon>Bacilli</taxon>
        <taxon>Lactobacillales</taxon>
        <taxon>Enterococcaceae</taxon>
        <taxon>Enterococcus</taxon>
    </lineage>
</organism>
<dbReference type="PANTHER" id="PTHR38448:SF2">
    <property type="entry name" value="REGULATORY PROTEIN YLBF"/>
    <property type="match status" value="1"/>
</dbReference>
<gene>
    <name evidence="1" type="ORF">JZO70_12705</name>
</gene>
<name>A0ABS3LBM0_9ENTE</name>
<sequence>MIINEALFSLEDQTLHLIDCVKNSQVFQNYLLKRKQMDACPEVQALKRQFLTEKERFERVADYGKFAPDYSEKQRNARRAKRAMDLNQKVAEFRLAETDLQRLLDEISQTLAQTVSPDIKVDAGNPFFETGNHHCKGNCHG</sequence>
<comment type="caution">
    <text evidence="1">The sequence shown here is derived from an EMBL/GenBank/DDBJ whole genome shotgun (WGS) entry which is preliminary data.</text>
</comment>
<accession>A0ABS3LBM0</accession>
<reference evidence="1 2" key="1">
    <citation type="submission" date="2021-03" db="EMBL/GenBank/DDBJ databases">
        <title>Enterococcal diversity collection.</title>
        <authorList>
            <person name="Gilmore M.S."/>
            <person name="Schwartzman J."/>
            <person name="Van Tyne D."/>
            <person name="Martin M."/>
            <person name="Earl A.M."/>
            <person name="Manson A.L."/>
            <person name="Straub T."/>
            <person name="Salamzade R."/>
            <person name="Saavedra J."/>
            <person name="Lebreton F."/>
            <person name="Prichula J."/>
            <person name="Schaufler K."/>
            <person name="Gaca A."/>
            <person name="Sgardioli B."/>
            <person name="Wagenaar J."/>
            <person name="Strong T."/>
        </authorList>
    </citation>
    <scope>NUCLEOTIDE SEQUENCE [LARGE SCALE GENOMIC DNA]</scope>
    <source>
        <strain evidence="1 2">669A</strain>
    </source>
</reference>
<dbReference type="SUPFAM" id="SSF158622">
    <property type="entry name" value="YheA/YmcA-like"/>
    <property type="match status" value="1"/>
</dbReference>
<dbReference type="PANTHER" id="PTHR38448">
    <property type="entry name" value="REGULATORY PROTEIN YLBF-RELATED"/>
    <property type="match status" value="1"/>
</dbReference>
<dbReference type="EMBL" id="JAFREM010000018">
    <property type="protein sequence ID" value="MBO1307029.1"/>
    <property type="molecule type" value="Genomic_DNA"/>
</dbReference>
<dbReference type="InterPro" id="IPR052767">
    <property type="entry name" value="Bact_com_dev_regulator"/>
</dbReference>